<comment type="caution">
    <text evidence="2">The sequence shown here is derived from an EMBL/GenBank/DDBJ whole genome shotgun (WGS) entry which is preliminary data.</text>
</comment>
<evidence type="ECO:0000313" key="3">
    <source>
        <dbReference type="Proteomes" id="UP000735302"/>
    </source>
</evidence>
<proteinExistence type="predicted"/>
<accession>A0AAV3YTY7</accession>
<reference evidence="2 3" key="1">
    <citation type="journal article" date="2021" name="Elife">
        <title>Chloroplast acquisition without the gene transfer in kleptoplastic sea slugs, Plakobranchus ocellatus.</title>
        <authorList>
            <person name="Maeda T."/>
            <person name="Takahashi S."/>
            <person name="Yoshida T."/>
            <person name="Shimamura S."/>
            <person name="Takaki Y."/>
            <person name="Nagai Y."/>
            <person name="Toyoda A."/>
            <person name="Suzuki Y."/>
            <person name="Arimoto A."/>
            <person name="Ishii H."/>
            <person name="Satoh N."/>
            <person name="Nishiyama T."/>
            <person name="Hasebe M."/>
            <person name="Maruyama T."/>
            <person name="Minagawa J."/>
            <person name="Obokata J."/>
            <person name="Shigenobu S."/>
        </authorList>
    </citation>
    <scope>NUCLEOTIDE SEQUENCE [LARGE SCALE GENOMIC DNA]</scope>
</reference>
<keyword evidence="3" id="KW-1185">Reference proteome</keyword>
<organism evidence="2 3">
    <name type="scientific">Plakobranchus ocellatus</name>
    <dbReference type="NCBI Taxonomy" id="259542"/>
    <lineage>
        <taxon>Eukaryota</taxon>
        <taxon>Metazoa</taxon>
        <taxon>Spiralia</taxon>
        <taxon>Lophotrochozoa</taxon>
        <taxon>Mollusca</taxon>
        <taxon>Gastropoda</taxon>
        <taxon>Heterobranchia</taxon>
        <taxon>Euthyneura</taxon>
        <taxon>Panpulmonata</taxon>
        <taxon>Sacoglossa</taxon>
        <taxon>Placobranchoidea</taxon>
        <taxon>Plakobranchidae</taxon>
        <taxon>Plakobranchus</taxon>
    </lineage>
</organism>
<protein>
    <submittedName>
        <fullName evidence="2">Uncharacterized protein</fullName>
    </submittedName>
</protein>
<evidence type="ECO:0000256" key="1">
    <source>
        <dbReference type="SAM" id="MobiDB-lite"/>
    </source>
</evidence>
<dbReference type="EMBL" id="BLXT01001455">
    <property type="protein sequence ID" value="GFN85702.1"/>
    <property type="molecule type" value="Genomic_DNA"/>
</dbReference>
<dbReference type="AlphaFoldDB" id="A0AAV3YTY7"/>
<feature type="region of interest" description="Disordered" evidence="1">
    <location>
        <begin position="63"/>
        <end position="87"/>
    </location>
</feature>
<dbReference type="Proteomes" id="UP000735302">
    <property type="component" value="Unassembled WGS sequence"/>
</dbReference>
<evidence type="ECO:0000313" key="2">
    <source>
        <dbReference type="EMBL" id="GFN85702.1"/>
    </source>
</evidence>
<sequence length="87" mass="9682">MGRQIEDLRNLLIYARANRRSTQSSQGTSVGFVRVILSLLMLSALRSLIHRASKGPVEKCRRRKLCGADPPPFGGYKASKSVSDDHR</sequence>
<gene>
    <name evidence="2" type="ORF">PoB_001220800</name>
</gene>
<name>A0AAV3YTY7_9GAST</name>